<dbReference type="GO" id="GO:0009231">
    <property type="term" value="P:riboflavin biosynthetic process"/>
    <property type="evidence" value="ECO:0007669"/>
    <property type="project" value="TreeGrafter"/>
</dbReference>
<reference evidence="6" key="1">
    <citation type="journal article" date="2014" name="Int. J. Syst. Evol. Microbiol.">
        <title>Complete genome sequence of Corynebacterium casei LMG S-19264T (=DSM 44701T), isolated from a smear-ripened cheese.</title>
        <authorList>
            <consortium name="US DOE Joint Genome Institute (JGI-PGF)"/>
            <person name="Walter F."/>
            <person name="Albersmeier A."/>
            <person name="Kalinowski J."/>
            <person name="Ruckert C."/>
        </authorList>
    </citation>
    <scope>NUCLEOTIDE SEQUENCE</scope>
    <source>
        <strain evidence="6">KCTC 12719</strain>
    </source>
</reference>
<dbReference type="PANTHER" id="PTHR35005">
    <property type="entry name" value="3-DEHYDRO-SCYLLO-INOSOSE HYDROLASE"/>
    <property type="match status" value="1"/>
</dbReference>
<dbReference type="PANTHER" id="PTHR35005:SF1">
    <property type="entry name" value="2-AMINO-5-FORMYLAMINO-6-RIBOSYLAMINOPYRIMIDIN-4(3H)-ONE 5'-MONOPHOSPHATE DEFORMYLASE"/>
    <property type="match status" value="1"/>
</dbReference>
<comment type="similarity">
    <text evidence="5">Belongs to the creatininase superfamily.</text>
</comment>
<dbReference type="Gene3D" id="3.40.50.10310">
    <property type="entry name" value="Creatininase"/>
    <property type="match status" value="1"/>
</dbReference>
<evidence type="ECO:0000313" key="7">
    <source>
        <dbReference type="Proteomes" id="UP000610456"/>
    </source>
</evidence>
<dbReference type="GO" id="GO:0016811">
    <property type="term" value="F:hydrolase activity, acting on carbon-nitrogen (but not peptide) bonds, in linear amides"/>
    <property type="evidence" value="ECO:0007669"/>
    <property type="project" value="TreeGrafter"/>
</dbReference>
<keyword evidence="3" id="KW-0378">Hydrolase</keyword>
<proteinExistence type="inferred from homology"/>
<name>A0A918SEG8_9FLAO</name>
<organism evidence="6 7">
    <name type="scientific">Salinimicrobium marinum</name>
    <dbReference type="NCBI Taxonomy" id="680283"/>
    <lineage>
        <taxon>Bacteria</taxon>
        <taxon>Pseudomonadati</taxon>
        <taxon>Bacteroidota</taxon>
        <taxon>Flavobacteriia</taxon>
        <taxon>Flavobacteriales</taxon>
        <taxon>Flavobacteriaceae</taxon>
        <taxon>Salinimicrobium</taxon>
    </lineage>
</organism>
<reference evidence="6" key="2">
    <citation type="submission" date="2020-09" db="EMBL/GenBank/DDBJ databases">
        <authorList>
            <person name="Sun Q."/>
            <person name="Kim S."/>
        </authorList>
    </citation>
    <scope>NUCLEOTIDE SEQUENCE</scope>
    <source>
        <strain evidence="6">KCTC 12719</strain>
    </source>
</reference>
<dbReference type="InterPro" id="IPR024087">
    <property type="entry name" value="Creatininase-like_sf"/>
</dbReference>
<evidence type="ECO:0000256" key="1">
    <source>
        <dbReference type="ARBA" id="ARBA00001947"/>
    </source>
</evidence>
<protein>
    <submittedName>
        <fullName evidence="6">Amidase</fullName>
    </submittedName>
</protein>
<comment type="cofactor">
    <cofactor evidence="1">
        <name>Zn(2+)</name>
        <dbReference type="ChEBI" id="CHEBI:29105"/>
    </cofactor>
</comment>
<dbReference type="Pfam" id="PF02633">
    <property type="entry name" value="Creatininase"/>
    <property type="match status" value="1"/>
</dbReference>
<comment type="caution">
    <text evidence="6">The sequence shown here is derived from an EMBL/GenBank/DDBJ whole genome shotgun (WGS) entry which is preliminary data.</text>
</comment>
<evidence type="ECO:0000313" key="6">
    <source>
        <dbReference type="EMBL" id="GHA38622.1"/>
    </source>
</evidence>
<keyword evidence="4" id="KW-0862">Zinc</keyword>
<dbReference type="Proteomes" id="UP000610456">
    <property type="component" value="Unassembled WGS sequence"/>
</dbReference>
<evidence type="ECO:0000256" key="2">
    <source>
        <dbReference type="ARBA" id="ARBA00022723"/>
    </source>
</evidence>
<keyword evidence="7" id="KW-1185">Reference proteome</keyword>
<gene>
    <name evidence="6" type="ORF">GCM10007103_20020</name>
</gene>
<dbReference type="InterPro" id="IPR003785">
    <property type="entry name" value="Creatininase/forma_Hydrolase"/>
</dbReference>
<dbReference type="AlphaFoldDB" id="A0A918SEG8"/>
<dbReference type="GO" id="GO:0046872">
    <property type="term" value="F:metal ion binding"/>
    <property type="evidence" value="ECO:0007669"/>
    <property type="project" value="UniProtKB-KW"/>
</dbReference>
<evidence type="ECO:0000256" key="4">
    <source>
        <dbReference type="ARBA" id="ARBA00022833"/>
    </source>
</evidence>
<evidence type="ECO:0000256" key="5">
    <source>
        <dbReference type="ARBA" id="ARBA00024029"/>
    </source>
</evidence>
<accession>A0A918SEG8</accession>
<keyword evidence="2" id="KW-0479">Metal-binding</keyword>
<dbReference type="RefSeq" id="WP_189604613.1">
    <property type="nucleotide sequence ID" value="NZ_BMXB01000007.1"/>
</dbReference>
<dbReference type="EMBL" id="BMXB01000007">
    <property type="protein sequence ID" value="GHA38622.1"/>
    <property type="molecule type" value="Genomic_DNA"/>
</dbReference>
<sequence>MRPYILAESNWKTIKDQKTEVAVLTWGATEAHNYHLPYATDNYQIEAIAAEAAKKAWNAGAKVLVLPNIPFGVNTGQAEVDLCMNLYPSTQLAILSDIVEVLNRQGINKLLLLNGHGGNNFKALLREVGARYPEMMLVTTNFFQTVDRNEYFEETGDHADEMETSLMLHLKPDLVLPLEEAGNGEEKKSRIIGIKEGWAWSERKWKMVSADTGVGNPKKASEEKGNKFFEAVTQQISGLIIEMNSINPEKRYEGQ</sequence>
<evidence type="ECO:0000256" key="3">
    <source>
        <dbReference type="ARBA" id="ARBA00022801"/>
    </source>
</evidence>
<dbReference type="SUPFAM" id="SSF102215">
    <property type="entry name" value="Creatininase"/>
    <property type="match status" value="1"/>
</dbReference>